<evidence type="ECO:0000313" key="3">
    <source>
        <dbReference type="Proteomes" id="UP000632222"/>
    </source>
</evidence>
<sequence>MNRWILCAALILSSAASAQNAPSLVETYRSVSTLLNDVVKQQMKSTRLSVSKLDKAEEQIKALQLESNVIKTGLENAVRNTRTALVRTPDDLNAQVGQIKALLQKAIYDGIFTQIAQKNMMVAPVYAGVLADELKLNPTERKTLEDAVNAGNNKVIQITIERSYQKKITSALKAAASTKINVAYQNMAAATNYFTVIQDSPRAGDLSFDDFVSALGYLAGKQLSEYNSQLNKINTNLAPFIQASSQ</sequence>
<feature type="signal peptide" evidence="1">
    <location>
        <begin position="1"/>
        <end position="18"/>
    </location>
</feature>
<reference evidence="3" key="1">
    <citation type="journal article" date="2019" name="Int. J. Syst. Evol. Microbiol.">
        <title>The Global Catalogue of Microorganisms (GCM) 10K type strain sequencing project: providing services to taxonomists for standard genome sequencing and annotation.</title>
        <authorList>
            <consortium name="The Broad Institute Genomics Platform"/>
            <consortium name="The Broad Institute Genome Sequencing Center for Infectious Disease"/>
            <person name="Wu L."/>
            <person name="Ma J."/>
        </authorList>
    </citation>
    <scope>NUCLEOTIDE SEQUENCE [LARGE SCALE GENOMIC DNA]</scope>
    <source>
        <strain evidence="3">JCM 14370</strain>
    </source>
</reference>
<comment type="caution">
    <text evidence="2">The sequence shown here is derived from an EMBL/GenBank/DDBJ whole genome shotgun (WGS) entry which is preliminary data.</text>
</comment>
<dbReference type="Proteomes" id="UP000632222">
    <property type="component" value="Unassembled WGS sequence"/>
</dbReference>
<name>A0ABQ2D3Y5_9DEIO</name>
<keyword evidence="3" id="KW-1185">Reference proteome</keyword>
<accession>A0ABQ2D3Y5</accession>
<keyword evidence="1" id="KW-0732">Signal</keyword>
<dbReference type="RefSeq" id="WP_189004613.1">
    <property type="nucleotide sequence ID" value="NZ_BMOD01000015.1"/>
</dbReference>
<protein>
    <submittedName>
        <fullName evidence="2">Uncharacterized protein</fullName>
    </submittedName>
</protein>
<evidence type="ECO:0000313" key="2">
    <source>
        <dbReference type="EMBL" id="GGJ45162.1"/>
    </source>
</evidence>
<organism evidence="2 3">
    <name type="scientific">Deinococcus roseus</name>
    <dbReference type="NCBI Taxonomy" id="392414"/>
    <lineage>
        <taxon>Bacteria</taxon>
        <taxon>Thermotogati</taxon>
        <taxon>Deinococcota</taxon>
        <taxon>Deinococci</taxon>
        <taxon>Deinococcales</taxon>
        <taxon>Deinococcaceae</taxon>
        <taxon>Deinococcus</taxon>
    </lineage>
</organism>
<gene>
    <name evidence="2" type="ORF">GCM10008938_34290</name>
</gene>
<feature type="chain" id="PRO_5045078883" evidence="1">
    <location>
        <begin position="19"/>
        <end position="246"/>
    </location>
</feature>
<dbReference type="EMBL" id="BMOD01000015">
    <property type="protein sequence ID" value="GGJ45162.1"/>
    <property type="molecule type" value="Genomic_DNA"/>
</dbReference>
<evidence type="ECO:0000256" key="1">
    <source>
        <dbReference type="SAM" id="SignalP"/>
    </source>
</evidence>
<proteinExistence type="predicted"/>